<dbReference type="RefSeq" id="WP_191156710.1">
    <property type="nucleotide sequence ID" value="NZ_JACWUN010000013.1"/>
</dbReference>
<dbReference type="InterPro" id="IPR011006">
    <property type="entry name" value="CheY-like_superfamily"/>
</dbReference>
<dbReference type="SMART" id="SM00267">
    <property type="entry name" value="GGDEF"/>
    <property type="match status" value="1"/>
</dbReference>
<name>A0A8J6UQ02_9BACT</name>
<evidence type="ECO:0000256" key="2">
    <source>
        <dbReference type="ARBA" id="ARBA00034247"/>
    </source>
</evidence>
<dbReference type="FunFam" id="3.30.70.270:FF:000001">
    <property type="entry name" value="Diguanylate cyclase domain protein"/>
    <property type="match status" value="1"/>
</dbReference>
<dbReference type="AlphaFoldDB" id="A0A8J6UQ02"/>
<dbReference type="GO" id="GO:0043709">
    <property type="term" value="P:cell adhesion involved in single-species biofilm formation"/>
    <property type="evidence" value="ECO:0007669"/>
    <property type="project" value="TreeGrafter"/>
</dbReference>
<dbReference type="EMBL" id="JACWUN010000013">
    <property type="protein sequence ID" value="MBD1401279.1"/>
    <property type="molecule type" value="Genomic_DNA"/>
</dbReference>
<dbReference type="InterPro" id="IPR029787">
    <property type="entry name" value="Nucleotide_cyclase"/>
</dbReference>
<dbReference type="Gene3D" id="3.30.70.270">
    <property type="match status" value="1"/>
</dbReference>
<comment type="catalytic activity">
    <reaction evidence="2">
        <text>2 GTP = 3',3'-c-di-GMP + 2 diphosphate</text>
        <dbReference type="Rhea" id="RHEA:24898"/>
        <dbReference type="ChEBI" id="CHEBI:33019"/>
        <dbReference type="ChEBI" id="CHEBI:37565"/>
        <dbReference type="ChEBI" id="CHEBI:58805"/>
        <dbReference type="EC" id="2.7.7.65"/>
    </reaction>
</comment>
<dbReference type="CDD" id="cd01949">
    <property type="entry name" value="GGDEF"/>
    <property type="match status" value="1"/>
</dbReference>
<reference evidence="4" key="1">
    <citation type="submission" date="2020-09" db="EMBL/GenBank/DDBJ databases">
        <title>Pelobacter alkaliphilus sp. nov., a novel anaerobic arsenate-reducing bacterium from terrestrial mud volcano.</title>
        <authorList>
            <person name="Khomyakova M.A."/>
            <person name="Merkel A.Y."/>
            <person name="Slobodkin A.I."/>
        </authorList>
    </citation>
    <scope>NUCLEOTIDE SEQUENCE</scope>
    <source>
        <strain evidence="4">M08fum</strain>
    </source>
</reference>
<dbReference type="SUPFAM" id="SSF55073">
    <property type="entry name" value="Nucleotide cyclase"/>
    <property type="match status" value="1"/>
</dbReference>
<evidence type="ECO:0000313" key="5">
    <source>
        <dbReference type="Proteomes" id="UP000632828"/>
    </source>
</evidence>
<accession>A0A8J6UQ02</accession>
<dbReference type="InterPro" id="IPR050469">
    <property type="entry name" value="Diguanylate_Cyclase"/>
</dbReference>
<dbReference type="PANTHER" id="PTHR45138:SF9">
    <property type="entry name" value="DIGUANYLATE CYCLASE DGCM-RELATED"/>
    <property type="match status" value="1"/>
</dbReference>
<dbReference type="Proteomes" id="UP000632828">
    <property type="component" value="Unassembled WGS sequence"/>
</dbReference>
<dbReference type="GO" id="GO:0052621">
    <property type="term" value="F:diguanylate cyclase activity"/>
    <property type="evidence" value="ECO:0007669"/>
    <property type="project" value="UniProtKB-EC"/>
</dbReference>
<sequence>MKNATALVMAHDTNQQTQIVKQLTATGLFSKITPIATIADLFRRLKSAPADMICWTVNRLHPENSWINRLQAQKKWHDLPLIAFADDQQSVLTGFELGASDAVQLQIDQQELSARIKRHLQRWERLRELHDAQEELQRMALTDPLTRIGNRATFDLSMTQAMARSRRTQSPYSLLLIDLDHFKQVNDIHGHQAGDHILQQVAAAIKKSSRDADICCRYGGEEFAVILPDTAAREAEILARRIHRTIAGMSRQLPQEHQPVTVSIGIGSSSDMNRGKVELMIEQADQALYRAKRNGRNRTEIWHGTESLPADVTGDFCSRFNSGNLVGNVTGNLAMAGRI</sequence>
<dbReference type="InterPro" id="IPR000160">
    <property type="entry name" value="GGDEF_dom"/>
</dbReference>
<dbReference type="NCBIfam" id="TIGR00254">
    <property type="entry name" value="GGDEF"/>
    <property type="match status" value="1"/>
</dbReference>
<dbReference type="GO" id="GO:1902201">
    <property type="term" value="P:negative regulation of bacterial-type flagellum-dependent cell motility"/>
    <property type="evidence" value="ECO:0007669"/>
    <property type="project" value="TreeGrafter"/>
</dbReference>
<protein>
    <recommendedName>
        <fullName evidence="1">diguanylate cyclase</fullName>
        <ecNumber evidence="1">2.7.7.65</ecNumber>
    </recommendedName>
</protein>
<dbReference type="PANTHER" id="PTHR45138">
    <property type="entry name" value="REGULATORY COMPONENTS OF SENSORY TRANSDUCTION SYSTEM"/>
    <property type="match status" value="1"/>
</dbReference>
<dbReference type="InterPro" id="IPR043128">
    <property type="entry name" value="Rev_trsase/Diguanyl_cyclase"/>
</dbReference>
<keyword evidence="5" id="KW-1185">Reference proteome</keyword>
<gene>
    <name evidence="4" type="ORF">ICT70_11390</name>
</gene>
<dbReference type="PROSITE" id="PS50887">
    <property type="entry name" value="GGDEF"/>
    <property type="match status" value="1"/>
</dbReference>
<proteinExistence type="predicted"/>
<evidence type="ECO:0000313" key="4">
    <source>
        <dbReference type="EMBL" id="MBD1401279.1"/>
    </source>
</evidence>
<dbReference type="GO" id="GO:0005886">
    <property type="term" value="C:plasma membrane"/>
    <property type="evidence" value="ECO:0007669"/>
    <property type="project" value="TreeGrafter"/>
</dbReference>
<organism evidence="4 5">
    <name type="scientific">Pelovirga terrestris</name>
    <dbReference type="NCBI Taxonomy" id="2771352"/>
    <lineage>
        <taxon>Bacteria</taxon>
        <taxon>Pseudomonadati</taxon>
        <taxon>Thermodesulfobacteriota</taxon>
        <taxon>Desulfuromonadia</taxon>
        <taxon>Geobacterales</taxon>
        <taxon>Geobacteraceae</taxon>
        <taxon>Pelovirga</taxon>
    </lineage>
</organism>
<evidence type="ECO:0000259" key="3">
    <source>
        <dbReference type="PROSITE" id="PS50887"/>
    </source>
</evidence>
<feature type="domain" description="GGDEF" evidence="3">
    <location>
        <begin position="170"/>
        <end position="304"/>
    </location>
</feature>
<dbReference type="SUPFAM" id="SSF52172">
    <property type="entry name" value="CheY-like"/>
    <property type="match status" value="1"/>
</dbReference>
<dbReference type="Pfam" id="PF00990">
    <property type="entry name" value="GGDEF"/>
    <property type="match status" value="1"/>
</dbReference>
<evidence type="ECO:0000256" key="1">
    <source>
        <dbReference type="ARBA" id="ARBA00012528"/>
    </source>
</evidence>
<dbReference type="EC" id="2.7.7.65" evidence="1"/>
<comment type="caution">
    <text evidence="4">The sequence shown here is derived from an EMBL/GenBank/DDBJ whole genome shotgun (WGS) entry which is preliminary data.</text>
</comment>